<dbReference type="Gene3D" id="3.40.50.980">
    <property type="match status" value="2"/>
</dbReference>
<protein>
    <submittedName>
        <fullName evidence="5">Amino acid adenylation domain protein</fullName>
    </submittedName>
</protein>
<dbReference type="NCBIfam" id="TIGR01733">
    <property type="entry name" value="AA-adenyl-dom"/>
    <property type="match status" value="1"/>
</dbReference>
<organism evidence="5 6">
    <name type="scientific">Musicola paradisiaca (strain Ech703)</name>
    <name type="common">Dickeya paradisiaca</name>
    <name type="synonym">Dickeya dadantii</name>
    <dbReference type="NCBI Taxonomy" id="579405"/>
    <lineage>
        <taxon>Bacteria</taxon>
        <taxon>Pseudomonadati</taxon>
        <taxon>Pseudomonadota</taxon>
        <taxon>Gammaproteobacteria</taxon>
        <taxon>Enterobacterales</taxon>
        <taxon>Pectobacteriaceae</taxon>
        <taxon>Musicola</taxon>
    </lineage>
</organism>
<dbReference type="InterPro" id="IPR006162">
    <property type="entry name" value="Ppantetheine_attach_site"/>
</dbReference>
<dbReference type="GO" id="GO:0047527">
    <property type="term" value="F:2,3-dihydroxybenzoate-serine ligase activity"/>
    <property type="evidence" value="ECO:0007669"/>
    <property type="project" value="TreeGrafter"/>
</dbReference>
<dbReference type="InterPro" id="IPR020845">
    <property type="entry name" value="AMP-binding_CS"/>
</dbReference>
<evidence type="ECO:0000313" key="5">
    <source>
        <dbReference type="EMBL" id="ACS86827.1"/>
    </source>
</evidence>
<dbReference type="InterPro" id="IPR045851">
    <property type="entry name" value="AMP-bd_C_sf"/>
</dbReference>
<dbReference type="GO" id="GO:0005829">
    <property type="term" value="C:cytosol"/>
    <property type="evidence" value="ECO:0007669"/>
    <property type="project" value="TreeGrafter"/>
</dbReference>
<dbReference type="GO" id="GO:0043041">
    <property type="term" value="P:amino acid activation for nonribosomal peptide biosynthetic process"/>
    <property type="evidence" value="ECO:0007669"/>
    <property type="project" value="TreeGrafter"/>
</dbReference>
<dbReference type="Proteomes" id="UP000002734">
    <property type="component" value="Chromosome"/>
</dbReference>
<gene>
    <name evidence="5" type="ordered locus">Dd703_3056</name>
</gene>
<dbReference type="InterPro" id="IPR036736">
    <property type="entry name" value="ACP-like_sf"/>
</dbReference>
<dbReference type="FunFam" id="3.40.50.12780:FF:000012">
    <property type="entry name" value="Non-ribosomal peptide synthetase"/>
    <property type="match status" value="1"/>
</dbReference>
<dbReference type="SUPFAM" id="SSF53474">
    <property type="entry name" value="alpha/beta-Hydrolases"/>
    <property type="match status" value="1"/>
</dbReference>
<dbReference type="SMART" id="SM00824">
    <property type="entry name" value="PKS_TE"/>
    <property type="match status" value="1"/>
</dbReference>
<evidence type="ECO:0000256" key="3">
    <source>
        <dbReference type="ARBA" id="ARBA00022553"/>
    </source>
</evidence>
<dbReference type="Gene3D" id="3.30.300.30">
    <property type="match status" value="1"/>
</dbReference>
<dbReference type="InterPro" id="IPR023213">
    <property type="entry name" value="CAT-like_dom_sf"/>
</dbReference>
<dbReference type="KEGG" id="dda:Dd703_3056"/>
<dbReference type="EMBL" id="CP001654">
    <property type="protein sequence ID" value="ACS86827.1"/>
    <property type="molecule type" value="Genomic_DNA"/>
</dbReference>
<dbReference type="FunFam" id="3.30.300.30:FF:000010">
    <property type="entry name" value="Enterobactin synthetase component F"/>
    <property type="match status" value="1"/>
</dbReference>
<evidence type="ECO:0000259" key="4">
    <source>
        <dbReference type="PROSITE" id="PS50075"/>
    </source>
</evidence>
<comment type="cofactor">
    <cofactor evidence="1">
        <name>pantetheine 4'-phosphate</name>
        <dbReference type="ChEBI" id="CHEBI:47942"/>
    </cofactor>
</comment>
<dbReference type="GO" id="GO:0009366">
    <property type="term" value="C:enterobactin synthetase complex"/>
    <property type="evidence" value="ECO:0007669"/>
    <property type="project" value="TreeGrafter"/>
</dbReference>
<dbReference type="PROSITE" id="PS50075">
    <property type="entry name" value="CARRIER"/>
    <property type="match status" value="1"/>
</dbReference>
<feature type="domain" description="Carrier" evidence="4">
    <location>
        <begin position="981"/>
        <end position="1056"/>
    </location>
</feature>
<accession>C6CCI4</accession>
<proteinExistence type="predicted"/>
<dbReference type="Pfam" id="PF00668">
    <property type="entry name" value="Condensation"/>
    <property type="match status" value="1"/>
</dbReference>
<dbReference type="Gene3D" id="3.40.50.1820">
    <property type="entry name" value="alpha/beta hydrolase"/>
    <property type="match status" value="1"/>
</dbReference>
<dbReference type="InterPro" id="IPR029058">
    <property type="entry name" value="AB_hydrolase_fold"/>
</dbReference>
<dbReference type="InterPro" id="IPR001031">
    <property type="entry name" value="Thioesterase"/>
</dbReference>
<dbReference type="Pfam" id="PF00501">
    <property type="entry name" value="AMP-binding"/>
    <property type="match status" value="1"/>
</dbReference>
<dbReference type="GO" id="GO:0031177">
    <property type="term" value="F:phosphopantetheine binding"/>
    <property type="evidence" value="ECO:0007669"/>
    <property type="project" value="TreeGrafter"/>
</dbReference>
<dbReference type="STRING" id="579405.Dd703_3056"/>
<dbReference type="GO" id="GO:0009239">
    <property type="term" value="P:enterobactin biosynthetic process"/>
    <property type="evidence" value="ECO:0007669"/>
    <property type="project" value="TreeGrafter"/>
</dbReference>
<dbReference type="InterPro" id="IPR000873">
    <property type="entry name" value="AMP-dep_synth/lig_dom"/>
</dbReference>
<dbReference type="PANTHER" id="PTHR45527:SF1">
    <property type="entry name" value="FATTY ACID SYNTHASE"/>
    <property type="match status" value="1"/>
</dbReference>
<dbReference type="SUPFAM" id="SSF47336">
    <property type="entry name" value="ACP-like"/>
    <property type="match status" value="1"/>
</dbReference>
<dbReference type="FunFam" id="3.40.50.980:FF:000002">
    <property type="entry name" value="Enterobactin synthetase component F"/>
    <property type="match status" value="1"/>
</dbReference>
<dbReference type="Pfam" id="PF00550">
    <property type="entry name" value="PP-binding"/>
    <property type="match status" value="1"/>
</dbReference>
<dbReference type="Gene3D" id="3.30.559.30">
    <property type="entry name" value="Nonribosomal peptide synthetase, condensation domain"/>
    <property type="match status" value="1"/>
</dbReference>
<dbReference type="PROSITE" id="PS00455">
    <property type="entry name" value="AMP_BINDING"/>
    <property type="match status" value="1"/>
</dbReference>
<dbReference type="CDD" id="cd17646">
    <property type="entry name" value="A_NRPS_AB3403-like"/>
    <property type="match status" value="1"/>
</dbReference>
<dbReference type="PROSITE" id="PS00012">
    <property type="entry name" value="PHOSPHOPANTETHEINE"/>
    <property type="match status" value="1"/>
</dbReference>
<dbReference type="PANTHER" id="PTHR45527">
    <property type="entry name" value="NONRIBOSOMAL PEPTIDE SYNTHETASE"/>
    <property type="match status" value="1"/>
</dbReference>
<dbReference type="Gene3D" id="3.30.559.10">
    <property type="entry name" value="Chloramphenicol acetyltransferase-like domain"/>
    <property type="match status" value="1"/>
</dbReference>
<dbReference type="InterPro" id="IPR009081">
    <property type="entry name" value="PP-bd_ACP"/>
</dbReference>
<evidence type="ECO:0000313" key="6">
    <source>
        <dbReference type="Proteomes" id="UP000002734"/>
    </source>
</evidence>
<keyword evidence="2" id="KW-0596">Phosphopantetheine</keyword>
<dbReference type="SUPFAM" id="SSF56801">
    <property type="entry name" value="Acetyl-CoA synthetase-like"/>
    <property type="match status" value="1"/>
</dbReference>
<dbReference type="RefSeq" id="WP_015854728.1">
    <property type="nucleotide sequence ID" value="NC_012880.1"/>
</dbReference>
<name>C6CCI4_MUSP7</name>
<keyword evidence="6" id="KW-1185">Reference proteome</keyword>
<dbReference type="Gene3D" id="2.30.38.10">
    <property type="entry name" value="Luciferase, Domain 3"/>
    <property type="match status" value="1"/>
</dbReference>
<dbReference type="eggNOG" id="COG1020">
    <property type="taxonomic scope" value="Bacteria"/>
</dbReference>
<evidence type="ECO:0000256" key="2">
    <source>
        <dbReference type="ARBA" id="ARBA00022450"/>
    </source>
</evidence>
<reference evidence="5" key="1">
    <citation type="submission" date="2009-06" db="EMBL/GenBank/DDBJ databases">
        <title>Complete sequence of Dickeya dadantii Ech703.</title>
        <authorList>
            <consortium name="US DOE Joint Genome Institute"/>
            <person name="Lucas S."/>
            <person name="Copeland A."/>
            <person name="Lapidus A."/>
            <person name="Glavina del Rio T."/>
            <person name="Dalin E."/>
            <person name="Tice H."/>
            <person name="Bruce D."/>
            <person name="Goodwin L."/>
            <person name="Pitluck S."/>
            <person name="Chertkov O."/>
            <person name="Brettin T."/>
            <person name="Detter J.C."/>
            <person name="Han C."/>
            <person name="Larimer F."/>
            <person name="Land M."/>
            <person name="Hauser L."/>
            <person name="Kyrpides N."/>
            <person name="Mikhailova N."/>
            <person name="Balakrishnan V."/>
            <person name="Glasner J."/>
            <person name="Perna N.T."/>
        </authorList>
    </citation>
    <scope>NUCLEOTIDE SEQUENCE [LARGE SCALE GENOMIC DNA]</scope>
    <source>
        <strain evidence="5">Ech703</strain>
    </source>
</reference>
<dbReference type="InterPro" id="IPR010071">
    <property type="entry name" value="AA_adenyl_dom"/>
</dbReference>
<dbReference type="HOGENOM" id="CLU_000022_2_13_6"/>
<sequence>MTDHVVLPTSVEFPLVAAQPGIWFAEQISPHGNAYAVAHVIELNGPLDKDCMLQAIGLGLEEADSLRFRFRENENELVQWHDASAPLNVDYVDLTDSLDATATARVLIQIDLASELRVTGGKPLYRHILIQLAENHWYWYQRYHHILVDGYSFNIISGRIAEIYNAQKNKRQPRTAWFTPFTDIIADYQAYQQSDAWRLDAAFWQEHAARLPVAATISAQPLAGQIPTTNIHRVTQYCSGESMTKLLAAVDEKQKISASDLALALTAIWVSRLCHQSDFTAGFIFMCRLGSRALTTTGPVLNVLPTSISCPPQATVFEVAASLASELKIARRHQRYGIEQLQRDLGAVGDAQPLYGTVFNLKLFDERLDFDGIEGVSHHITSGPVRDLEIVLFIDKDNGLKVELLANAERYVNDELAAHLQRLPLLLEQFAAVPALKVGDVDLLTEQDHRLLNEVNNTAHPVADLTLDELLRQQVQKTPDAPALMDRDHHLTYREMDEQVNALAHQLIQLGVRPGDIVAVALPRSVFLSLALMAVVRAGAAWLPLDTEYPTTRLAMMLEEAKPALIITVSEQQERFADKSKTLSYDALLTVGYPVAGIDRPLPQHPAYIIYTSGSTGRPKGVIVGQQAIVNRLLWMQHQYPLSEQDAVLQKTPCSFDVSVWEFFWPLIVGARLVMAPPEAHRDPAQLRRLIADYQITTLHFVPSMLAAFSNALTVERATDALASLRQVFCSGEALPAELCRHWQRWTSVPLYNLYGPTEAAVDVTAYPAWGEWLDKVTGATVPIGFPIWNTGLLILDARLRPVPPGVSGELYLTGVQLAQGYLCNPGLTASRFVANPFGQGERMYRTGDMVRWLPGGEVEYLGRSDELVKIRGQRIELNEIVHALQSLPGVKQAVADAVVLTNTPMDNGGDERQLVGYLIAQDGVALDMDMLHTALTERLPPHMVPALLVEIDKLPLSANGKLDRKALPRPETQRKKIGRLPKPGLEADIAGIFSRLLQRDPVYADDDFFALGGHSLLAMRLAAELRRDFKREVSVGQVMMTPKVEELAQLLLTDDHHNIDIERLGFDSILPLRIANGPTLFCMHPASGFSWQFSVLLRYIDQNWSLVGIQSPRPNGPLANSETMVQMVDAHLETVLQVQPHGPYHFIGYSLGGMLAQNIAARLQERGEKVAFLGLLDTYPPESQNWGVMMNDNVIKEVQRERDTFLMAAKDTLEQALGEQRQAMMRDLEQNYSDAVRLLSHAKSVEFKGEATLFVAKRTLPAGVNVQKAWAGFVGTLRAHELDCSHVDIISPGTFKILGPLLNRVLRTL</sequence>
<dbReference type="SUPFAM" id="SSF52777">
    <property type="entry name" value="CoA-dependent acyltransferases"/>
    <property type="match status" value="2"/>
</dbReference>
<dbReference type="Pfam" id="PF00975">
    <property type="entry name" value="Thioesterase"/>
    <property type="match status" value="1"/>
</dbReference>
<evidence type="ECO:0000256" key="1">
    <source>
        <dbReference type="ARBA" id="ARBA00001957"/>
    </source>
</evidence>
<dbReference type="InterPro" id="IPR001242">
    <property type="entry name" value="Condensation_dom"/>
</dbReference>
<dbReference type="InterPro" id="IPR020802">
    <property type="entry name" value="TesA-like"/>
</dbReference>
<keyword evidence="3" id="KW-0597">Phosphoprotein</keyword>
<dbReference type="FunFam" id="3.40.50.980:FF:000001">
    <property type="entry name" value="Non-ribosomal peptide synthetase"/>
    <property type="match status" value="1"/>
</dbReference>